<dbReference type="EMBL" id="CP021023">
    <property type="protein sequence ID" value="ARN55717.1"/>
    <property type="molecule type" value="Genomic_DNA"/>
</dbReference>
<organism evidence="2 3">
    <name type="scientific">Sedimentisphaera salicampi</name>
    <dbReference type="NCBI Taxonomy" id="1941349"/>
    <lineage>
        <taxon>Bacteria</taxon>
        <taxon>Pseudomonadati</taxon>
        <taxon>Planctomycetota</taxon>
        <taxon>Phycisphaerae</taxon>
        <taxon>Sedimentisphaerales</taxon>
        <taxon>Sedimentisphaeraceae</taxon>
        <taxon>Sedimentisphaera</taxon>
    </lineage>
</organism>
<dbReference type="RefSeq" id="WP_085754448.1">
    <property type="nucleotide sequence ID" value="NZ_CP021023.1"/>
</dbReference>
<gene>
    <name evidence="2" type="ORF">STSP1_00081</name>
</gene>
<dbReference type="OrthoDB" id="9901016at2"/>
<name>A0A1W6LIV2_9BACT</name>
<keyword evidence="3" id="KW-1185">Reference proteome</keyword>
<dbReference type="Proteomes" id="UP000193334">
    <property type="component" value="Chromosome"/>
</dbReference>
<keyword evidence="1" id="KW-1133">Transmembrane helix</keyword>
<proteinExistence type="predicted"/>
<protein>
    <submittedName>
        <fullName evidence="2">Uncharacterized protein</fullName>
    </submittedName>
</protein>
<dbReference type="KEGG" id="pbp:STSP1_00081"/>
<feature type="transmembrane region" description="Helical" evidence="1">
    <location>
        <begin position="47"/>
        <end position="65"/>
    </location>
</feature>
<dbReference type="STRING" id="1941349.STSP1_00081"/>
<reference evidence="3" key="1">
    <citation type="submission" date="2017-04" db="EMBL/GenBank/DDBJ databases">
        <title>Comparative genomics and description of representatives of a novel lineage of planctomycetes thriving in anoxic sediments.</title>
        <authorList>
            <person name="Spring S."/>
            <person name="Bunk B."/>
            <person name="Sproer C."/>
        </authorList>
    </citation>
    <scope>NUCLEOTIDE SEQUENCE [LARGE SCALE GENOMIC DNA]</scope>
    <source>
        <strain evidence="3">ST-PulAB-D4</strain>
    </source>
</reference>
<sequence length="220" mass="25056">MFGKKKKAVSDFSALSEGGKIADKKSVFDSDFIGKEGHINPRTVKEAAVITFLACILGVVVYYNVFYTKKEAAKDAELQGLPDIKVLEDISFKSEWEQVEFRSDRCENPMLDLNKILAFRQKHSLIPEEEQEPEEIEKTEEQKQKIVKKKVFVKGVLMNPEGKSMALINRKMINENGTFEGYRLAKVTRESVVLEDSNGHPIKIEVGRSREILTTEDNRN</sequence>
<accession>A0A1W6LIV2</accession>
<evidence type="ECO:0000256" key="1">
    <source>
        <dbReference type="SAM" id="Phobius"/>
    </source>
</evidence>
<dbReference type="AlphaFoldDB" id="A0A1W6LIV2"/>
<keyword evidence="1" id="KW-0812">Transmembrane</keyword>
<evidence type="ECO:0000313" key="2">
    <source>
        <dbReference type="EMBL" id="ARN55717.1"/>
    </source>
</evidence>
<evidence type="ECO:0000313" key="3">
    <source>
        <dbReference type="Proteomes" id="UP000193334"/>
    </source>
</evidence>
<keyword evidence="1" id="KW-0472">Membrane</keyword>